<comment type="caution">
    <text evidence="8">The sequence shown here is derived from an EMBL/GenBank/DDBJ whole genome shotgun (WGS) entry which is preliminary data.</text>
</comment>
<gene>
    <name evidence="8" type="ORF">BgAZ_101830</name>
</gene>
<feature type="domain" description="AP2/ERF" evidence="7">
    <location>
        <begin position="114"/>
        <end position="169"/>
    </location>
</feature>
<keyword evidence="6" id="KW-0175">Coiled coil</keyword>
<evidence type="ECO:0000256" key="4">
    <source>
        <dbReference type="ARBA" id="ARBA00023163"/>
    </source>
</evidence>
<evidence type="ECO:0000259" key="7">
    <source>
        <dbReference type="Pfam" id="PF00847"/>
    </source>
</evidence>
<dbReference type="GO" id="GO:0003677">
    <property type="term" value="F:DNA binding"/>
    <property type="evidence" value="ECO:0007669"/>
    <property type="project" value="UniProtKB-KW"/>
</dbReference>
<evidence type="ECO:0000256" key="2">
    <source>
        <dbReference type="ARBA" id="ARBA00023015"/>
    </source>
</evidence>
<evidence type="ECO:0000313" key="9">
    <source>
        <dbReference type="Proteomes" id="UP001230268"/>
    </source>
</evidence>
<dbReference type="GO" id="GO:0005634">
    <property type="term" value="C:nucleus"/>
    <property type="evidence" value="ECO:0007669"/>
    <property type="project" value="UniProtKB-SubCell"/>
</dbReference>
<keyword evidence="2" id="KW-0805">Transcription regulation</keyword>
<dbReference type="EMBL" id="JAVEPI010000001">
    <property type="protein sequence ID" value="KAK1444277.1"/>
    <property type="molecule type" value="Genomic_DNA"/>
</dbReference>
<keyword evidence="4" id="KW-0804">Transcription</keyword>
<evidence type="ECO:0000256" key="6">
    <source>
        <dbReference type="SAM" id="Coils"/>
    </source>
</evidence>
<comment type="subcellular location">
    <subcellularLocation>
        <location evidence="1">Nucleus</location>
    </subcellularLocation>
</comment>
<reference evidence="8" key="1">
    <citation type="submission" date="2023-08" db="EMBL/GenBank/DDBJ databases">
        <title>Draft sequence of the Babesia gibsoni genome.</title>
        <authorList>
            <person name="Yamagishi J.Y."/>
            <person name="Xuan X.X."/>
        </authorList>
    </citation>
    <scope>NUCLEOTIDE SEQUENCE</scope>
    <source>
        <strain evidence="8">Azabu</strain>
    </source>
</reference>
<feature type="coiled-coil region" evidence="6">
    <location>
        <begin position="158"/>
        <end position="204"/>
    </location>
</feature>
<name>A0AAD8PFG6_BABGI</name>
<protein>
    <submittedName>
        <fullName evidence="8">AP2</fullName>
    </submittedName>
</protein>
<evidence type="ECO:0000256" key="3">
    <source>
        <dbReference type="ARBA" id="ARBA00023125"/>
    </source>
</evidence>
<organism evidence="8 9">
    <name type="scientific">Babesia gibsoni</name>
    <dbReference type="NCBI Taxonomy" id="33632"/>
    <lineage>
        <taxon>Eukaryota</taxon>
        <taxon>Sar</taxon>
        <taxon>Alveolata</taxon>
        <taxon>Apicomplexa</taxon>
        <taxon>Aconoidasida</taxon>
        <taxon>Piroplasmida</taxon>
        <taxon>Babesiidae</taxon>
        <taxon>Babesia</taxon>
    </lineage>
</organism>
<keyword evidence="5" id="KW-0539">Nucleus</keyword>
<dbReference type="GO" id="GO:0003700">
    <property type="term" value="F:DNA-binding transcription factor activity"/>
    <property type="evidence" value="ECO:0007669"/>
    <property type="project" value="InterPro"/>
</dbReference>
<keyword evidence="9" id="KW-1185">Reference proteome</keyword>
<sequence>MNLNIAKLEKCILFHPLVTHTCYKNTYGGVPWIRLQIANFGTKRVTQKRRYMLKLIHPEEKHTNKEWRDGSFNDKDPLPKSLLCSSVIRKLVYANTVEAEQLAKKVDWDAYKCDVKGVRWHPSGSWYVQFNRRNYEKNFFVNCHCYFSVEEHGFQEAKQKAIAYRKRLETEYEELQAAWQQIDEQRFKEKQNRLSRRYNQMLEEDFLLGDSTPP</sequence>
<proteinExistence type="predicted"/>
<dbReference type="Gene3D" id="1.20.5.2050">
    <property type="match status" value="1"/>
</dbReference>
<accession>A0AAD8PFG6</accession>
<keyword evidence="3" id="KW-0238">DNA-binding</keyword>
<dbReference type="AlphaFoldDB" id="A0AAD8PFG6"/>
<dbReference type="Proteomes" id="UP001230268">
    <property type="component" value="Unassembled WGS sequence"/>
</dbReference>
<evidence type="ECO:0000256" key="5">
    <source>
        <dbReference type="ARBA" id="ARBA00023242"/>
    </source>
</evidence>
<evidence type="ECO:0000313" key="8">
    <source>
        <dbReference type="EMBL" id="KAK1444277.1"/>
    </source>
</evidence>
<dbReference type="InterPro" id="IPR001471">
    <property type="entry name" value="AP2/ERF_dom"/>
</dbReference>
<evidence type="ECO:0000256" key="1">
    <source>
        <dbReference type="ARBA" id="ARBA00004123"/>
    </source>
</evidence>
<dbReference type="Pfam" id="PF00847">
    <property type="entry name" value="AP2"/>
    <property type="match status" value="1"/>
</dbReference>